<comment type="pathway">
    <text evidence="2">Lipid metabolism.</text>
</comment>
<evidence type="ECO:0000256" key="3">
    <source>
        <dbReference type="ARBA" id="ARBA00009587"/>
    </source>
</evidence>
<dbReference type="EC" id="2.3.1.20" evidence="4 11"/>
<name>A0A7Y9J9S2_9ACTN</name>
<dbReference type="UniPathway" id="UPA00282"/>
<keyword evidence="5 11" id="KW-0444">Lipid biosynthesis</keyword>
<gene>
    <name evidence="14" type="ORF">BJZ21_001010</name>
</gene>
<feature type="domain" description="O-acyltransferase WSD1 C-terminal" evidence="13">
    <location>
        <begin position="311"/>
        <end position="455"/>
    </location>
</feature>
<comment type="caution">
    <text evidence="14">The sequence shown here is derived from an EMBL/GenBank/DDBJ whole genome shotgun (WGS) entry which is preliminary data.</text>
</comment>
<evidence type="ECO:0000256" key="5">
    <source>
        <dbReference type="ARBA" id="ARBA00022516"/>
    </source>
</evidence>
<evidence type="ECO:0000256" key="7">
    <source>
        <dbReference type="ARBA" id="ARBA00022798"/>
    </source>
</evidence>
<feature type="domain" description="O-acyltransferase WSD1-like N-terminal" evidence="12">
    <location>
        <begin position="4"/>
        <end position="268"/>
    </location>
</feature>
<keyword evidence="7 11" id="KW-0319">Glycerol metabolism</keyword>
<protein>
    <recommendedName>
        <fullName evidence="4 11">Diacylglycerol O-acyltransferase</fullName>
        <ecNumber evidence="4 11">2.3.1.20</ecNumber>
    </recommendedName>
</protein>
<organism evidence="14 15">
    <name type="scientific">Nocardioides panaciterrulae</name>
    <dbReference type="NCBI Taxonomy" id="661492"/>
    <lineage>
        <taxon>Bacteria</taxon>
        <taxon>Bacillati</taxon>
        <taxon>Actinomycetota</taxon>
        <taxon>Actinomycetes</taxon>
        <taxon>Propionibacteriales</taxon>
        <taxon>Nocardioidaceae</taxon>
        <taxon>Nocardioides</taxon>
    </lineage>
</organism>
<dbReference type="Proteomes" id="UP000535511">
    <property type="component" value="Unassembled WGS sequence"/>
</dbReference>
<evidence type="ECO:0000256" key="1">
    <source>
        <dbReference type="ARBA" id="ARBA00004771"/>
    </source>
</evidence>
<evidence type="ECO:0000256" key="10">
    <source>
        <dbReference type="ARBA" id="ARBA00048109"/>
    </source>
</evidence>
<dbReference type="InterPro" id="IPR014292">
    <property type="entry name" value="Acyl_transf_WS/DGAT"/>
</dbReference>
<dbReference type="InterPro" id="IPR023213">
    <property type="entry name" value="CAT-like_dom_sf"/>
</dbReference>
<dbReference type="PANTHER" id="PTHR31650">
    <property type="entry name" value="O-ACYLTRANSFERASE (WSD1-LIKE) FAMILY PROTEIN"/>
    <property type="match status" value="1"/>
</dbReference>
<dbReference type="InterPro" id="IPR045034">
    <property type="entry name" value="O-acyltransferase_WSD1-like"/>
</dbReference>
<dbReference type="SUPFAM" id="SSF52777">
    <property type="entry name" value="CoA-dependent acyltransferases"/>
    <property type="match status" value="1"/>
</dbReference>
<evidence type="ECO:0000256" key="8">
    <source>
        <dbReference type="ARBA" id="ARBA00023098"/>
    </source>
</evidence>
<comment type="pathway">
    <text evidence="1 11">Glycerolipid metabolism; triacylglycerol biosynthesis.</text>
</comment>
<dbReference type="GO" id="GO:0051701">
    <property type="term" value="P:biological process involved in interaction with host"/>
    <property type="evidence" value="ECO:0007669"/>
    <property type="project" value="TreeGrafter"/>
</dbReference>
<keyword evidence="9 11" id="KW-0012">Acyltransferase</keyword>
<dbReference type="GO" id="GO:0006071">
    <property type="term" value="P:glycerol metabolic process"/>
    <property type="evidence" value="ECO:0007669"/>
    <property type="project" value="UniProtKB-KW"/>
</dbReference>
<comment type="catalytic activity">
    <reaction evidence="10 11">
        <text>an acyl-CoA + a 1,2-diacyl-sn-glycerol = a triacyl-sn-glycerol + CoA</text>
        <dbReference type="Rhea" id="RHEA:10868"/>
        <dbReference type="ChEBI" id="CHEBI:17815"/>
        <dbReference type="ChEBI" id="CHEBI:57287"/>
        <dbReference type="ChEBI" id="CHEBI:58342"/>
        <dbReference type="ChEBI" id="CHEBI:64615"/>
        <dbReference type="EC" id="2.3.1.20"/>
    </reaction>
</comment>
<dbReference type="EMBL" id="JACCBG010000001">
    <property type="protein sequence ID" value="NYD40927.1"/>
    <property type="molecule type" value="Genomic_DNA"/>
</dbReference>
<dbReference type="Gene3D" id="3.30.559.10">
    <property type="entry name" value="Chloramphenicol acetyltransferase-like domain"/>
    <property type="match status" value="1"/>
</dbReference>
<sequence>MERLTPLADAFLEAEDVDPYASLAIGSLAVFAGPAPAYEELVETIVGRLPLIPRYRQKLRPVPLGLAAPAWVDDEHFDIHHHLRPITVPAPGGRRQVEELLSRLMTTRMDRARPLWEYWFWTGLADGRWALLSKVHHSVVDGVSGTDLYRLLLDPSPERRPGVPDTWLPESSASTAEVTVGALRELLASPVHLAGTLAHAARTPRRLVRTTARTTSGLLTLGGAVRPVHRSSLSGPLGGDRRYTWTTVPMDDLLTVRSAYDATVNDVALAAVTGGFRRLLLARGEPTDAHTLRSLVPVSTRHPGEESVLENRVSLMLPFLPVDVADPVARLATIRRRIRGLRGHHEPEAGESITEAAELSPFPSVSWGLRLGWRLPQHQITTVTTNVPGPRTPLYALGREALEMLPYVPIADRVRIGVAMFSYRDTLTFGITGDRDSTADLDVLAVGIAGSLAELVATTRRTG</sequence>
<dbReference type="GO" id="GO:0019432">
    <property type="term" value="P:triglyceride biosynthetic process"/>
    <property type="evidence" value="ECO:0007669"/>
    <property type="project" value="UniProtKB-UniPathway"/>
</dbReference>
<keyword evidence="6 11" id="KW-0808">Transferase</keyword>
<dbReference type="GO" id="GO:0071731">
    <property type="term" value="P:response to nitric oxide"/>
    <property type="evidence" value="ECO:0007669"/>
    <property type="project" value="TreeGrafter"/>
</dbReference>
<evidence type="ECO:0000256" key="4">
    <source>
        <dbReference type="ARBA" id="ARBA00013244"/>
    </source>
</evidence>
<dbReference type="AlphaFoldDB" id="A0A7Y9J9S2"/>
<dbReference type="Pfam" id="PF06974">
    <property type="entry name" value="WS_DGAT_C"/>
    <property type="match status" value="1"/>
</dbReference>
<reference evidence="14 15" key="1">
    <citation type="submission" date="2020-07" db="EMBL/GenBank/DDBJ databases">
        <title>Sequencing the genomes of 1000 actinobacteria strains.</title>
        <authorList>
            <person name="Klenk H.-P."/>
        </authorList>
    </citation>
    <scope>NUCLEOTIDE SEQUENCE [LARGE SCALE GENOMIC DNA]</scope>
    <source>
        <strain evidence="14 15">DSM 21350</strain>
    </source>
</reference>
<dbReference type="InterPro" id="IPR009721">
    <property type="entry name" value="O-acyltransferase_WSD1_C"/>
</dbReference>
<evidence type="ECO:0000313" key="15">
    <source>
        <dbReference type="Proteomes" id="UP000535511"/>
    </source>
</evidence>
<evidence type="ECO:0000256" key="11">
    <source>
        <dbReference type="RuleBase" id="RU361241"/>
    </source>
</evidence>
<dbReference type="GO" id="GO:0001666">
    <property type="term" value="P:response to hypoxia"/>
    <property type="evidence" value="ECO:0007669"/>
    <property type="project" value="TreeGrafter"/>
</dbReference>
<evidence type="ECO:0000256" key="9">
    <source>
        <dbReference type="ARBA" id="ARBA00023315"/>
    </source>
</evidence>
<dbReference type="InterPro" id="IPR004255">
    <property type="entry name" value="O-acyltransferase_WSD1_N"/>
</dbReference>
<evidence type="ECO:0000313" key="14">
    <source>
        <dbReference type="EMBL" id="NYD40927.1"/>
    </source>
</evidence>
<dbReference type="NCBIfam" id="TIGR02946">
    <property type="entry name" value="acyl_WS_DGAT"/>
    <property type="match status" value="1"/>
</dbReference>
<keyword evidence="8 11" id="KW-0443">Lipid metabolism</keyword>
<dbReference type="Pfam" id="PF03007">
    <property type="entry name" value="WS_DGAT_cat"/>
    <property type="match status" value="1"/>
</dbReference>
<evidence type="ECO:0000256" key="6">
    <source>
        <dbReference type="ARBA" id="ARBA00022679"/>
    </source>
</evidence>
<comment type="similarity">
    <text evidence="3 11">Belongs to the long-chain O-acyltransferase family.</text>
</comment>
<proteinExistence type="inferred from homology"/>
<evidence type="ECO:0000256" key="2">
    <source>
        <dbReference type="ARBA" id="ARBA00005189"/>
    </source>
</evidence>
<evidence type="ECO:0000259" key="13">
    <source>
        <dbReference type="Pfam" id="PF06974"/>
    </source>
</evidence>
<dbReference type="PANTHER" id="PTHR31650:SF1">
    <property type="entry name" value="WAX ESTER SYNTHASE_DIACYLGLYCEROL ACYLTRANSFERASE 4-RELATED"/>
    <property type="match status" value="1"/>
</dbReference>
<evidence type="ECO:0000259" key="12">
    <source>
        <dbReference type="Pfam" id="PF03007"/>
    </source>
</evidence>
<accession>A0A7Y9J9S2</accession>
<keyword evidence="15" id="KW-1185">Reference proteome</keyword>
<dbReference type="GO" id="GO:0005886">
    <property type="term" value="C:plasma membrane"/>
    <property type="evidence" value="ECO:0007669"/>
    <property type="project" value="TreeGrafter"/>
</dbReference>
<dbReference type="RefSeq" id="WP_179662747.1">
    <property type="nucleotide sequence ID" value="NZ_JACCBG010000001.1"/>
</dbReference>
<dbReference type="GO" id="GO:0004144">
    <property type="term" value="F:diacylglycerol O-acyltransferase activity"/>
    <property type="evidence" value="ECO:0007669"/>
    <property type="project" value="UniProtKB-EC"/>
</dbReference>